<dbReference type="InterPro" id="IPR029058">
    <property type="entry name" value="AB_hydrolase_fold"/>
</dbReference>
<keyword evidence="2" id="KW-0378">Hydrolase</keyword>
<dbReference type="PANTHER" id="PTHR43798:SF33">
    <property type="entry name" value="HYDROLASE, PUTATIVE (AFU_ORTHOLOGUE AFUA_2G14860)-RELATED"/>
    <property type="match status" value="1"/>
</dbReference>
<dbReference type="STRING" id="1445510.YC6258_03140"/>
<dbReference type="GO" id="GO:0016787">
    <property type="term" value="F:hydrolase activity"/>
    <property type="evidence" value="ECO:0007669"/>
    <property type="project" value="UniProtKB-KW"/>
</dbReference>
<sequence>MNKAELILETPFGKVAGLEWTYPAAEIRIPCVFLHGWLDNAASFDHLIPRLNCSKVYVLDHYGHGGSAHRRDPGFYSIMDHVLFCHAAIDALKLDRFHLLGHSLGAVVASLWALSDPRIDRLVWLDAAGSLSSPSTHRPESIRTAVHRFFENPRKSSYESLEVAAKVRAGVDELLSYDAAYTLVQRNMVPDGAGYYWRYDPALKLPTPIRMTEDDVRVCLSAIHQPLLIVLAEQGWPVLNRDELEQRLQCVPHAQVSWLPGGHHFHMNPIAMGLPELINQFLSEV</sequence>
<keyword evidence="3" id="KW-1185">Reference proteome</keyword>
<keyword evidence="2" id="KW-0808">Transferase</keyword>
<name>A0A0C5VLL0_9GAMM</name>
<reference evidence="2 3" key="1">
    <citation type="submission" date="2014-01" db="EMBL/GenBank/DDBJ databases">
        <title>Full genme sequencing of cellulolytic bacterium Gynuella sunshinyii YC6258T gen. nov., sp. nov.</title>
        <authorList>
            <person name="Khan H."/>
            <person name="Chung E.J."/>
            <person name="Chung Y.R."/>
        </authorList>
    </citation>
    <scope>NUCLEOTIDE SEQUENCE [LARGE SCALE GENOMIC DNA]</scope>
    <source>
        <strain evidence="2 3">YC6258</strain>
    </source>
</reference>
<dbReference type="EMBL" id="CP007142">
    <property type="protein sequence ID" value="AJQ95176.1"/>
    <property type="molecule type" value="Genomic_DNA"/>
</dbReference>
<dbReference type="AlphaFoldDB" id="A0A0C5VLL0"/>
<dbReference type="GO" id="GO:0016020">
    <property type="term" value="C:membrane"/>
    <property type="evidence" value="ECO:0007669"/>
    <property type="project" value="TreeGrafter"/>
</dbReference>
<dbReference type="InterPro" id="IPR000073">
    <property type="entry name" value="AB_hydrolase_1"/>
</dbReference>
<dbReference type="Proteomes" id="UP000032266">
    <property type="component" value="Chromosome"/>
</dbReference>
<dbReference type="Gene3D" id="3.40.50.1820">
    <property type="entry name" value="alpha/beta hydrolase"/>
    <property type="match status" value="1"/>
</dbReference>
<proteinExistence type="predicted"/>
<evidence type="ECO:0000313" key="2">
    <source>
        <dbReference type="EMBL" id="AJQ95176.1"/>
    </source>
</evidence>
<dbReference type="GO" id="GO:0016746">
    <property type="term" value="F:acyltransferase activity"/>
    <property type="evidence" value="ECO:0007669"/>
    <property type="project" value="UniProtKB-KW"/>
</dbReference>
<dbReference type="Pfam" id="PF00561">
    <property type="entry name" value="Abhydrolase_1"/>
    <property type="match status" value="1"/>
</dbReference>
<protein>
    <submittedName>
        <fullName evidence="2">Putative hydrolase or acyltransferase (Alpha/beta hydrolase superfamily)</fullName>
    </submittedName>
</protein>
<dbReference type="HOGENOM" id="CLU_020336_8_2_6"/>
<evidence type="ECO:0000313" key="3">
    <source>
        <dbReference type="Proteomes" id="UP000032266"/>
    </source>
</evidence>
<dbReference type="RefSeq" id="WP_044617530.1">
    <property type="nucleotide sequence ID" value="NZ_CP007142.1"/>
</dbReference>
<evidence type="ECO:0000259" key="1">
    <source>
        <dbReference type="Pfam" id="PF00561"/>
    </source>
</evidence>
<dbReference type="PANTHER" id="PTHR43798">
    <property type="entry name" value="MONOACYLGLYCEROL LIPASE"/>
    <property type="match status" value="1"/>
</dbReference>
<accession>A0A0C5VLL0</accession>
<gene>
    <name evidence="2" type="ORF">YC6258_03140</name>
</gene>
<dbReference type="OrthoDB" id="149912at2"/>
<feature type="domain" description="AB hydrolase-1" evidence="1">
    <location>
        <begin position="32"/>
        <end position="267"/>
    </location>
</feature>
<keyword evidence="2" id="KW-0012">Acyltransferase</keyword>
<dbReference type="KEGG" id="gsn:YC6258_03140"/>
<dbReference type="SUPFAM" id="SSF53474">
    <property type="entry name" value="alpha/beta-Hydrolases"/>
    <property type="match status" value="1"/>
</dbReference>
<organism evidence="2 3">
    <name type="scientific">Gynuella sunshinyii YC6258</name>
    <dbReference type="NCBI Taxonomy" id="1445510"/>
    <lineage>
        <taxon>Bacteria</taxon>
        <taxon>Pseudomonadati</taxon>
        <taxon>Pseudomonadota</taxon>
        <taxon>Gammaproteobacteria</taxon>
        <taxon>Oceanospirillales</taxon>
        <taxon>Saccharospirillaceae</taxon>
        <taxon>Gynuella</taxon>
    </lineage>
</organism>
<dbReference type="InterPro" id="IPR050266">
    <property type="entry name" value="AB_hydrolase_sf"/>
</dbReference>